<dbReference type="EMBL" id="LQPZ01000008">
    <property type="protein sequence ID" value="ORX08083.1"/>
    <property type="molecule type" value="Genomic_DNA"/>
</dbReference>
<sequence length="89" mass="9689">MSTTTQPVDSTFHYGDKRLIEGEWTTIGVEASVERHPSGKQTPFVTLSQRGELGFTDIGPLSCGEALELARVLVAAVDEAQRQAEEGQR</sequence>
<comment type="caution">
    <text evidence="1">The sequence shown here is derived from an EMBL/GenBank/DDBJ whole genome shotgun (WGS) entry which is preliminary data.</text>
</comment>
<organism evidence="1 2">
    <name type="scientific">Mycolicibacillus trivialis</name>
    <dbReference type="NCBI Taxonomy" id="1798"/>
    <lineage>
        <taxon>Bacteria</taxon>
        <taxon>Bacillati</taxon>
        <taxon>Actinomycetota</taxon>
        <taxon>Actinomycetes</taxon>
        <taxon>Mycobacteriales</taxon>
        <taxon>Mycobacteriaceae</taxon>
        <taxon>Mycolicibacillus</taxon>
    </lineage>
</organism>
<dbReference type="Proteomes" id="UP000193090">
    <property type="component" value="Unassembled WGS sequence"/>
</dbReference>
<keyword evidence="2" id="KW-1185">Reference proteome</keyword>
<gene>
    <name evidence="1" type="ORF">AWC30_04015</name>
</gene>
<name>A0A1X2EPM6_9MYCO</name>
<evidence type="ECO:0000313" key="2">
    <source>
        <dbReference type="Proteomes" id="UP000193090"/>
    </source>
</evidence>
<reference evidence="1 2" key="1">
    <citation type="submission" date="2016-01" db="EMBL/GenBank/DDBJ databases">
        <title>The new phylogeny of the genus Mycobacterium.</title>
        <authorList>
            <person name="Tarcisio F."/>
            <person name="Conor M."/>
            <person name="Antonella G."/>
            <person name="Elisabetta G."/>
            <person name="Giulia F.S."/>
            <person name="Sara T."/>
            <person name="Anna F."/>
            <person name="Clotilde B."/>
            <person name="Roberto B."/>
            <person name="Veronica D.S."/>
            <person name="Fabio R."/>
            <person name="Monica P."/>
            <person name="Olivier J."/>
            <person name="Enrico T."/>
            <person name="Nicola S."/>
        </authorList>
    </citation>
    <scope>NUCLEOTIDE SEQUENCE [LARGE SCALE GENOMIC DNA]</scope>
    <source>
        <strain evidence="1 2">DSM 44153</strain>
    </source>
</reference>
<dbReference type="AlphaFoldDB" id="A0A1X2EPM6"/>
<evidence type="ECO:0000313" key="1">
    <source>
        <dbReference type="EMBL" id="ORX08083.1"/>
    </source>
</evidence>
<dbReference type="RefSeq" id="WP_085108458.1">
    <property type="nucleotide sequence ID" value="NZ_JACKSN010000105.1"/>
</dbReference>
<proteinExistence type="predicted"/>
<protein>
    <submittedName>
        <fullName evidence="1">Uncharacterized protein</fullName>
    </submittedName>
</protein>
<accession>A0A1X2EPM6</accession>